<feature type="compositionally biased region" description="Polar residues" evidence="1">
    <location>
        <begin position="77"/>
        <end position="108"/>
    </location>
</feature>
<dbReference type="AlphaFoldDB" id="A0A168P2A0"/>
<keyword evidence="2" id="KW-0812">Transmembrane</keyword>
<dbReference type="EMBL" id="LT553539">
    <property type="protein sequence ID" value="SAM01642.1"/>
    <property type="molecule type" value="Genomic_DNA"/>
</dbReference>
<dbReference type="Proteomes" id="UP000078561">
    <property type="component" value="Unassembled WGS sequence"/>
</dbReference>
<name>A0A168P2A0_ABSGL</name>
<sequence length="193" mass="21501">MHASSNKSDSTVIGKKRSLTDIDSGAKVPSKANFDFTPTPLPHQNIFSIDTHPSTWSASSLNYRYQQQLKAKRQANKQRSSSPQSEQTTLYASKQWPTRPSSQPTSMSAVSSPIPAWTNYIYHRSLSSTIIGYIQLICNVVILSTIGYILFQLIFTLQQDFQIKADEYTNGNPKLCASIQNQHVSSRNQGACP</sequence>
<keyword evidence="2" id="KW-0472">Membrane</keyword>
<keyword evidence="2" id="KW-1133">Transmembrane helix</keyword>
<dbReference type="OrthoDB" id="5961at2759"/>
<evidence type="ECO:0008006" key="5">
    <source>
        <dbReference type="Google" id="ProtNLM"/>
    </source>
</evidence>
<organism evidence="3">
    <name type="scientific">Absidia glauca</name>
    <name type="common">Pin mould</name>
    <dbReference type="NCBI Taxonomy" id="4829"/>
    <lineage>
        <taxon>Eukaryota</taxon>
        <taxon>Fungi</taxon>
        <taxon>Fungi incertae sedis</taxon>
        <taxon>Mucoromycota</taxon>
        <taxon>Mucoromycotina</taxon>
        <taxon>Mucoromycetes</taxon>
        <taxon>Mucorales</taxon>
        <taxon>Cunninghamellaceae</taxon>
        <taxon>Absidia</taxon>
    </lineage>
</organism>
<reference evidence="3" key="1">
    <citation type="submission" date="2016-04" db="EMBL/GenBank/DDBJ databases">
        <authorList>
            <person name="Evans L.H."/>
            <person name="Alamgir A."/>
            <person name="Owens N."/>
            <person name="Weber N.D."/>
            <person name="Virtaneva K."/>
            <person name="Barbian K."/>
            <person name="Babar A."/>
            <person name="Rosenke K."/>
        </authorList>
    </citation>
    <scope>NUCLEOTIDE SEQUENCE [LARGE SCALE GENOMIC DNA]</scope>
    <source>
        <strain evidence="3">CBS 101.48</strain>
    </source>
</reference>
<evidence type="ECO:0000313" key="4">
    <source>
        <dbReference type="Proteomes" id="UP000078561"/>
    </source>
</evidence>
<protein>
    <recommendedName>
        <fullName evidence="5">Brl1/Brr6 domain-containing protein</fullName>
    </recommendedName>
</protein>
<feature type="region of interest" description="Disordered" evidence="1">
    <location>
        <begin position="72"/>
        <end position="108"/>
    </location>
</feature>
<feature type="region of interest" description="Disordered" evidence="1">
    <location>
        <begin position="1"/>
        <end position="36"/>
    </location>
</feature>
<feature type="compositionally biased region" description="Polar residues" evidence="1">
    <location>
        <begin position="1"/>
        <end position="11"/>
    </location>
</feature>
<feature type="transmembrane region" description="Helical" evidence="2">
    <location>
        <begin position="130"/>
        <end position="155"/>
    </location>
</feature>
<proteinExistence type="predicted"/>
<evidence type="ECO:0000256" key="2">
    <source>
        <dbReference type="SAM" id="Phobius"/>
    </source>
</evidence>
<keyword evidence="4" id="KW-1185">Reference proteome</keyword>
<evidence type="ECO:0000313" key="3">
    <source>
        <dbReference type="EMBL" id="SAM01642.1"/>
    </source>
</evidence>
<dbReference type="InParanoid" id="A0A168P2A0"/>
<accession>A0A168P2A0</accession>
<evidence type="ECO:0000256" key="1">
    <source>
        <dbReference type="SAM" id="MobiDB-lite"/>
    </source>
</evidence>
<gene>
    <name evidence="3" type="primary">ABSGL_07385.1 scaffold 8789</name>
</gene>